<dbReference type="InterPro" id="IPR027417">
    <property type="entry name" value="P-loop_NTPase"/>
</dbReference>
<comment type="caution">
    <text evidence="2">The sequence shown here is derived from an EMBL/GenBank/DDBJ whole genome shotgun (WGS) entry which is preliminary data.</text>
</comment>
<reference evidence="2 3" key="1">
    <citation type="journal article" date="2020" name="Cell Host Microbe">
        <title>Functional and Genomic Variation between Human-Derived Isolates of Lachnospiraceae Reveals Inter- and Intra-Species Diversity.</title>
        <authorList>
            <person name="Sorbara M.T."/>
            <person name="Littmann E.R."/>
            <person name="Fontana E."/>
            <person name="Moody T.U."/>
            <person name="Kohout C.E."/>
            <person name="Gjonbalaj M."/>
            <person name="Eaton V."/>
            <person name="Seok R."/>
            <person name="Leiner I.M."/>
            <person name="Pamer E.G."/>
        </authorList>
    </citation>
    <scope>NUCLEOTIDE SEQUENCE [LARGE SCALE GENOMIC DNA]</scope>
    <source>
        <strain evidence="2 3">MSK.1.17</strain>
    </source>
</reference>
<keyword evidence="3" id="KW-1185">Reference proteome</keyword>
<evidence type="ECO:0000313" key="2">
    <source>
        <dbReference type="EMBL" id="NSJ52734.1"/>
    </source>
</evidence>
<dbReference type="PANTHER" id="PTHR43581:SF4">
    <property type="entry name" value="ATP_GTP PHOSPHATASE"/>
    <property type="match status" value="1"/>
</dbReference>
<protein>
    <submittedName>
        <fullName evidence="2">AAA family ATPase</fullName>
    </submittedName>
</protein>
<name>A0ABX2HWM9_9FIRM</name>
<feature type="domain" description="Endonuclease GajA/Old nuclease/RecF-like AAA" evidence="1">
    <location>
        <begin position="1"/>
        <end position="188"/>
    </location>
</feature>
<dbReference type="InterPro" id="IPR041685">
    <property type="entry name" value="AAA_GajA/Old/RecF-like"/>
</dbReference>
<dbReference type="Gene3D" id="3.40.50.300">
    <property type="entry name" value="P-loop containing nucleotide triphosphate hydrolases"/>
    <property type="match status" value="1"/>
</dbReference>
<dbReference type="SUPFAM" id="SSF52540">
    <property type="entry name" value="P-loop containing nucleoside triphosphate hydrolases"/>
    <property type="match status" value="1"/>
</dbReference>
<sequence>MYISEILINGYKNCQEQSIISLNKGLNILVGENASGKSTIIDAIRMVLKDPELRYIEDEDFYKAFDSDILKKNIQIDMQLKDLSQEEKVTFLSWCNADFEAELHLEVENRPNPKGYFKKSIWGGKSKASAFEEDTFDFINVIYLPALRNAEEKLTNGKKSRLALLLKHQYQNEDRQQALVNAFNNFTSIRKVK</sequence>
<organism evidence="2 3">
    <name type="scientific">Enterocloster aldenensis</name>
    <dbReference type="NCBI Taxonomy" id="358742"/>
    <lineage>
        <taxon>Bacteria</taxon>
        <taxon>Bacillati</taxon>
        <taxon>Bacillota</taxon>
        <taxon>Clostridia</taxon>
        <taxon>Lachnospirales</taxon>
        <taxon>Lachnospiraceae</taxon>
        <taxon>Enterocloster</taxon>
    </lineage>
</organism>
<dbReference type="Proteomes" id="UP000669239">
    <property type="component" value="Unassembled WGS sequence"/>
</dbReference>
<accession>A0ABX2HWM9</accession>
<dbReference type="EMBL" id="JAAITT010000108">
    <property type="protein sequence ID" value="NSJ52734.1"/>
    <property type="molecule type" value="Genomic_DNA"/>
</dbReference>
<dbReference type="InterPro" id="IPR051396">
    <property type="entry name" value="Bact_Antivir_Def_Nuclease"/>
</dbReference>
<evidence type="ECO:0000313" key="3">
    <source>
        <dbReference type="Proteomes" id="UP000669239"/>
    </source>
</evidence>
<proteinExistence type="predicted"/>
<evidence type="ECO:0000259" key="1">
    <source>
        <dbReference type="Pfam" id="PF13175"/>
    </source>
</evidence>
<dbReference type="PANTHER" id="PTHR43581">
    <property type="entry name" value="ATP/GTP PHOSPHATASE"/>
    <property type="match status" value="1"/>
</dbReference>
<dbReference type="Pfam" id="PF13175">
    <property type="entry name" value="AAA_15"/>
    <property type="match status" value="1"/>
</dbReference>
<gene>
    <name evidence="2" type="ORF">G5B36_29315</name>
</gene>
<dbReference type="RefSeq" id="WP_165643052.1">
    <property type="nucleotide sequence ID" value="NZ_JAAITT010000108.1"/>
</dbReference>